<evidence type="ECO:0000313" key="2">
    <source>
        <dbReference type="EMBL" id="HIX62264.1"/>
    </source>
</evidence>
<evidence type="ECO:0000259" key="1">
    <source>
        <dbReference type="Pfam" id="PF03466"/>
    </source>
</evidence>
<dbReference type="AlphaFoldDB" id="A0A9D1WN29"/>
<dbReference type="EMBL" id="DXFC01000255">
    <property type="protein sequence ID" value="HIX62264.1"/>
    <property type="molecule type" value="Genomic_DNA"/>
</dbReference>
<dbReference type="Pfam" id="PF03466">
    <property type="entry name" value="LysR_substrate"/>
    <property type="match status" value="1"/>
</dbReference>
<dbReference type="SUPFAM" id="SSF53850">
    <property type="entry name" value="Periplasmic binding protein-like II"/>
    <property type="match status" value="1"/>
</dbReference>
<accession>A0A9D1WN29</accession>
<comment type="caution">
    <text evidence="2">The sequence shown here is derived from an EMBL/GenBank/DDBJ whole genome shotgun (WGS) entry which is preliminary data.</text>
</comment>
<gene>
    <name evidence="2" type="ORF">H9854_08545</name>
</gene>
<evidence type="ECO:0000313" key="3">
    <source>
        <dbReference type="Proteomes" id="UP000824248"/>
    </source>
</evidence>
<protein>
    <recommendedName>
        <fullName evidence="1">LysR substrate-binding domain-containing protein</fullName>
    </recommendedName>
</protein>
<dbReference type="InterPro" id="IPR005119">
    <property type="entry name" value="LysR_subst-bd"/>
</dbReference>
<name>A0A9D1WN29_9GAMM</name>
<sequence>MALLPEHICRPSIAKGELLHVLPEWRSPYGTIQAIFSSRKGLVPAVRALIEFLAEEVPAKLSINA</sequence>
<organism evidence="2 3">
    <name type="scientific">Candidatus Halomonas stercoripullorum</name>
    <dbReference type="NCBI Taxonomy" id="2838617"/>
    <lineage>
        <taxon>Bacteria</taxon>
        <taxon>Pseudomonadati</taxon>
        <taxon>Pseudomonadota</taxon>
        <taxon>Gammaproteobacteria</taxon>
        <taxon>Oceanospirillales</taxon>
        <taxon>Halomonadaceae</taxon>
        <taxon>Halomonas</taxon>
    </lineage>
</organism>
<reference evidence="2" key="1">
    <citation type="journal article" date="2021" name="PeerJ">
        <title>Extensive microbial diversity within the chicken gut microbiome revealed by metagenomics and culture.</title>
        <authorList>
            <person name="Gilroy R."/>
            <person name="Ravi A."/>
            <person name="Getino M."/>
            <person name="Pursley I."/>
            <person name="Horton D.L."/>
            <person name="Alikhan N.F."/>
            <person name="Baker D."/>
            <person name="Gharbi K."/>
            <person name="Hall N."/>
            <person name="Watson M."/>
            <person name="Adriaenssens E.M."/>
            <person name="Foster-Nyarko E."/>
            <person name="Jarju S."/>
            <person name="Secka A."/>
            <person name="Antonio M."/>
            <person name="Oren A."/>
            <person name="Chaudhuri R.R."/>
            <person name="La Ragione R."/>
            <person name="Hildebrand F."/>
            <person name="Pallen M.J."/>
        </authorList>
    </citation>
    <scope>NUCLEOTIDE SEQUENCE</scope>
    <source>
        <strain evidence="2">1193</strain>
    </source>
</reference>
<reference evidence="2" key="2">
    <citation type="submission" date="2021-04" db="EMBL/GenBank/DDBJ databases">
        <authorList>
            <person name="Gilroy R."/>
        </authorList>
    </citation>
    <scope>NUCLEOTIDE SEQUENCE</scope>
    <source>
        <strain evidence="2">1193</strain>
    </source>
</reference>
<feature type="domain" description="LysR substrate-binding" evidence="1">
    <location>
        <begin position="2"/>
        <end position="56"/>
    </location>
</feature>
<proteinExistence type="predicted"/>
<dbReference type="Proteomes" id="UP000824248">
    <property type="component" value="Unassembled WGS sequence"/>
</dbReference>
<dbReference type="Gene3D" id="3.40.190.290">
    <property type="match status" value="1"/>
</dbReference>